<organism evidence="1 2">
    <name type="scientific">Lientehia hominis</name>
    <dbReference type="NCBI Taxonomy" id="2897778"/>
    <lineage>
        <taxon>Bacteria</taxon>
        <taxon>Bacillati</taxon>
        <taxon>Bacillota</taxon>
        <taxon>Clostridia</taxon>
        <taxon>Lachnospirales</taxon>
        <taxon>Lachnospiraceae</taxon>
        <taxon>Lientehia</taxon>
    </lineage>
</organism>
<evidence type="ECO:0000313" key="2">
    <source>
        <dbReference type="Proteomes" id="UP001299265"/>
    </source>
</evidence>
<reference evidence="1 2" key="1">
    <citation type="submission" date="2021-11" db="EMBL/GenBank/DDBJ databases">
        <title>Lacrimispora sp. nov. NSJ-141 isolated from human feces.</title>
        <authorList>
            <person name="Abdugheni R."/>
        </authorList>
    </citation>
    <scope>NUCLEOTIDE SEQUENCE [LARGE SCALE GENOMIC DNA]</scope>
    <source>
        <strain evidence="1 2">NSJ-141</strain>
    </source>
</reference>
<sequence>MTTFEKITAAIEPFGYPYVPDFYTGSADCWFTYNYVSDLGMNYGDDGPETIIVKVQVHLYLPISEDFAALKNQVRSALFQQEFTFPKVTVSIDEGGEHRHIVFECDTEEEVT</sequence>
<dbReference type="AlphaFoldDB" id="A0AAP2RLK0"/>
<accession>A0AAP2RLK0</accession>
<name>A0AAP2RLK0_9FIRM</name>
<dbReference type="EMBL" id="JAJNOR010000007">
    <property type="protein sequence ID" value="MCD2493313.1"/>
    <property type="molecule type" value="Genomic_DNA"/>
</dbReference>
<comment type="caution">
    <text evidence="1">The sequence shown here is derived from an EMBL/GenBank/DDBJ whole genome shotgun (WGS) entry which is preliminary data.</text>
</comment>
<protein>
    <submittedName>
        <fullName evidence="1">Phage tail protein</fullName>
    </submittedName>
</protein>
<dbReference type="RefSeq" id="WP_231063171.1">
    <property type="nucleotide sequence ID" value="NZ_JAJNOR010000007.1"/>
</dbReference>
<dbReference type="Proteomes" id="UP001299265">
    <property type="component" value="Unassembled WGS sequence"/>
</dbReference>
<gene>
    <name evidence="1" type="ORF">LQE92_11880</name>
</gene>
<keyword evidence="2" id="KW-1185">Reference proteome</keyword>
<proteinExistence type="predicted"/>
<evidence type="ECO:0000313" key="1">
    <source>
        <dbReference type="EMBL" id="MCD2493313.1"/>
    </source>
</evidence>